<protein>
    <submittedName>
        <fullName evidence="3">2TM domain-containing protein</fullName>
    </submittedName>
</protein>
<name>A0A1M6FLF4_9FLAO</name>
<dbReference type="AlphaFoldDB" id="A0A1M6FLF4"/>
<reference evidence="4" key="1">
    <citation type="submission" date="2016-11" db="EMBL/GenBank/DDBJ databases">
        <authorList>
            <person name="Varghese N."/>
            <person name="Submissions S."/>
        </authorList>
    </citation>
    <scope>NUCLEOTIDE SEQUENCE [LARGE SCALE GENOMIC DNA]</scope>
    <source>
        <strain evidence="4">DSM 19858</strain>
    </source>
</reference>
<dbReference type="EMBL" id="FQYU01000002">
    <property type="protein sequence ID" value="SHI98496.1"/>
    <property type="molecule type" value="Genomic_DNA"/>
</dbReference>
<dbReference type="OrthoDB" id="8965954at2"/>
<feature type="transmembrane region" description="Helical" evidence="1">
    <location>
        <begin position="50"/>
        <end position="71"/>
    </location>
</feature>
<dbReference type="Pfam" id="PF13239">
    <property type="entry name" value="2TM"/>
    <property type="match status" value="1"/>
</dbReference>
<evidence type="ECO:0000256" key="1">
    <source>
        <dbReference type="SAM" id="Phobius"/>
    </source>
</evidence>
<feature type="domain" description="2TM" evidence="2">
    <location>
        <begin position="12"/>
        <end position="90"/>
    </location>
</feature>
<dbReference type="InterPro" id="IPR025698">
    <property type="entry name" value="2TM_dom"/>
</dbReference>
<dbReference type="RefSeq" id="WP_072991253.1">
    <property type="nucleotide sequence ID" value="NZ_FQYU01000002.1"/>
</dbReference>
<keyword evidence="1" id="KW-0812">Transmembrane</keyword>
<feature type="transmembrane region" description="Helical" evidence="1">
    <location>
        <begin position="23"/>
        <end position="44"/>
    </location>
</feature>
<evidence type="ECO:0000313" key="4">
    <source>
        <dbReference type="Proteomes" id="UP000184543"/>
    </source>
</evidence>
<gene>
    <name evidence="3" type="ORF">SAMN04488513_102475</name>
</gene>
<accession>A0A1M6FLF4</accession>
<dbReference type="Proteomes" id="UP000184543">
    <property type="component" value="Unassembled WGS sequence"/>
</dbReference>
<evidence type="ECO:0000313" key="3">
    <source>
        <dbReference type="EMBL" id="SHI98496.1"/>
    </source>
</evidence>
<keyword evidence="1" id="KW-0472">Membrane</keyword>
<evidence type="ECO:0000259" key="2">
    <source>
        <dbReference type="Pfam" id="PF13239"/>
    </source>
</evidence>
<organism evidence="3 4">
    <name type="scientific">Pseudozobellia thermophila</name>
    <dbReference type="NCBI Taxonomy" id="192903"/>
    <lineage>
        <taxon>Bacteria</taxon>
        <taxon>Pseudomonadati</taxon>
        <taxon>Bacteroidota</taxon>
        <taxon>Flavobacteriia</taxon>
        <taxon>Flavobacteriales</taxon>
        <taxon>Flavobacteriaceae</taxon>
        <taxon>Pseudozobellia</taxon>
    </lineage>
</organism>
<dbReference type="STRING" id="192903.SAMN04488513_102475"/>
<sequence length="100" mass="12284">MENIEKESKYLRAKERVQEVKKFYMSLLSYVVFIGFLAGLNYYIDRWSYPWFLWAAMGWGIGLVFQGVKAFGKNPFFGRNWEERKIKEFMQEEERFNRWE</sequence>
<keyword evidence="4" id="KW-1185">Reference proteome</keyword>
<proteinExistence type="predicted"/>
<keyword evidence="1" id="KW-1133">Transmembrane helix</keyword>